<feature type="signal peptide" evidence="1">
    <location>
        <begin position="1"/>
        <end position="18"/>
    </location>
</feature>
<accession>A0AAP2DMB7</accession>
<organism evidence="2 3">
    <name type="scientific">Chryseosolibacter histidini</name>
    <dbReference type="NCBI Taxonomy" id="2782349"/>
    <lineage>
        <taxon>Bacteria</taxon>
        <taxon>Pseudomonadati</taxon>
        <taxon>Bacteroidota</taxon>
        <taxon>Cytophagia</taxon>
        <taxon>Cytophagales</taxon>
        <taxon>Chryseotaleaceae</taxon>
        <taxon>Chryseosolibacter</taxon>
    </lineage>
</organism>
<reference evidence="2 3" key="1">
    <citation type="submission" date="2021-05" db="EMBL/GenBank/DDBJ databases">
        <title>A Polyphasic approach of four new species of the genus Ohtaekwangia: Ohtaekwangia histidinii sp. nov., Ohtaekwangia cretensis sp. nov., Ohtaekwangia indiensis sp. nov., Ohtaekwangia reichenbachii sp. nov. from diverse environment.</title>
        <authorList>
            <person name="Octaviana S."/>
        </authorList>
    </citation>
    <scope>NUCLEOTIDE SEQUENCE [LARGE SCALE GENOMIC DNA]</scope>
    <source>
        <strain evidence="2 3">PWU4</strain>
    </source>
</reference>
<dbReference type="Proteomes" id="UP001319200">
    <property type="component" value="Unassembled WGS sequence"/>
</dbReference>
<protein>
    <recommendedName>
        <fullName evidence="4">Sensor of ECF-type sigma factor</fullName>
    </recommendedName>
</protein>
<evidence type="ECO:0000256" key="1">
    <source>
        <dbReference type="SAM" id="SignalP"/>
    </source>
</evidence>
<dbReference type="RefSeq" id="WP_254163630.1">
    <property type="nucleotide sequence ID" value="NZ_JAHESF010000011.1"/>
</dbReference>
<name>A0AAP2DMB7_9BACT</name>
<comment type="caution">
    <text evidence="2">The sequence shown here is derived from an EMBL/GenBank/DDBJ whole genome shotgun (WGS) entry which is preliminary data.</text>
</comment>
<dbReference type="EMBL" id="JAHESF010000011">
    <property type="protein sequence ID" value="MBT1697757.1"/>
    <property type="molecule type" value="Genomic_DNA"/>
</dbReference>
<evidence type="ECO:0000313" key="2">
    <source>
        <dbReference type="EMBL" id="MBT1697757.1"/>
    </source>
</evidence>
<evidence type="ECO:0000313" key="3">
    <source>
        <dbReference type="Proteomes" id="UP001319200"/>
    </source>
</evidence>
<feature type="chain" id="PRO_5043010327" description="Sensor of ECF-type sigma factor" evidence="1">
    <location>
        <begin position="19"/>
        <end position="164"/>
    </location>
</feature>
<gene>
    <name evidence="2" type="ORF">KK083_12770</name>
</gene>
<proteinExistence type="predicted"/>
<keyword evidence="3" id="KW-1185">Reference proteome</keyword>
<sequence>MKTLKILLLLLCVVPAFAQEDEAMEIDRDPKAQQKIKAAHAAYITECLGLTPDEAEKFWPVYREYAGKRQELRQQFRDARKNGQDEKALLDLDLKIKQQELDLEKDYSGRFQKIITPQKLMNLRQAEGDFRRLILRQIQQRQQQIEKRHQMRDRSNQRLQQRNN</sequence>
<dbReference type="AlphaFoldDB" id="A0AAP2DMB7"/>
<keyword evidence="1" id="KW-0732">Signal</keyword>
<evidence type="ECO:0008006" key="4">
    <source>
        <dbReference type="Google" id="ProtNLM"/>
    </source>
</evidence>